<name>A0ABS0F246_9BACL</name>
<sequence length="151" mass="16880">MYELDQIDWQILTHLQRNARASYRELGDLVRLSPPAVAERVRKMEDAGILRHYRATVDPKKVGYAVQCFIRLTVHSGRYGSAIATVREMPEVLECHRVTGDACLLLKVVAMSMEHLERVIDALVPFGQIVTSIVLSSPVPERPIPSMGAEG</sequence>
<proteinExistence type="predicted"/>
<dbReference type="Gene3D" id="3.30.70.920">
    <property type="match status" value="1"/>
</dbReference>
<dbReference type="InterPro" id="IPR011991">
    <property type="entry name" value="ArsR-like_HTH"/>
</dbReference>
<comment type="caution">
    <text evidence="5">The sequence shown here is derived from an EMBL/GenBank/DDBJ whole genome shotgun (WGS) entry which is preliminary data.</text>
</comment>
<dbReference type="SUPFAM" id="SSF46785">
    <property type="entry name" value="Winged helix' DNA-binding domain"/>
    <property type="match status" value="1"/>
</dbReference>
<reference evidence="5 6" key="1">
    <citation type="submission" date="2020-11" db="EMBL/GenBank/DDBJ databases">
        <title>Genomic insight of Alicyclobacillus mali FL 18 reveals a new arsenic-resistant strain, with potential in environmental biotechnology.</title>
        <authorList>
            <person name="Fiorentino G."/>
            <person name="Gallo G."/>
            <person name="Aulitto M."/>
        </authorList>
    </citation>
    <scope>NUCLEOTIDE SEQUENCE [LARGE SCALE GENOMIC DNA]</scope>
    <source>
        <strain evidence="5 6">FL 18</strain>
    </source>
</reference>
<protein>
    <submittedName>
        <fullName evidence="5">Lrp/AsnC family transcriptional regulator</fullName>
    </submittedName>
</protein>
<dbReference type="EMBL" id="JADPKZ010000035">
    <property type="protein sequence ID" value="MBF8377351.1"/>
    <property type="molecule type" value="Genomic_DNA"/>
</dbReference>
<evidence type="ECO:0000259" key="4">
    <source>
        <dbReference type="PROSITE" id="PS50956"/>
    </source>
</evidence>
<keyword evidence="1" id="KW-0805">Transcription regulation</keyword>
<keyword evidence="3" id="KW-0804">Transcription</keyword>
<keyword evidence="2" id="KW-0238">DNA-binding</keyword>
<dbReference type="Gene3D" id="1.10.10.10">
    <property type="entry name" value="Winged helix-like DNA-binding domain superfamily/Winged helix DNA-binding domain"/>
    <property type="match status" value="1"/>
</dbReference>
<dbReference type="SUPFAM" id="SSF54909">
    <property type="entry name" value="Dimeric alpha+beta barrel"/>
    <property type="match status" value="1"/>
</dbReference>
<evidence type="ECO:0000256" key="1">
    <source>
        <dbReference type="ARBA" id="ARBA00023015"/>
    </source>
</evidence>
<evidence type="ECO:0000256" key="2">
    <source>
        <dbReference type="ARBA" id="ARBA00023125"/>
    </source>
</evidence>
<dbReference type="Pfam" id="PF13404">
    <property type="entry name" value="HTH_AsnC-type"/>
    <property type="match status" value="1"/>
</dbReference>
<evidence type="ECO:0000313" key="5">
    <source>
        <dbReference type="EMBL" id="MBF8377351.1"/>
    </source>
</evidence>
<dbReference type="InterPro" id="IPR019888">
    <property type="entry name" value="Tscrpt_reg_AsnC-like"/>
</dbReference>
<dbReference type="PRINTS" id="PR00033">
    <property type="entry name" value="HTHASNC"/>
</dbReference>
<organism evidence="5 6">
    <name type="scientific">Alicyclobacillus mali</name>
    <name type="common">ex Roth et al. 2021</name>
    <dbReference type="NCBI Taxonomy" id="1123961"/>
    <lineage>
        <taxon>Bacteria</taxon>
        <taxon>Bacillati</taxon>
        <taxon>Bacillota</taxon>
        <taxon>Bacilli</taxon>
        <taxon>Bacillales</taxon>
        <taxon>Alicyclobacillaceae</taxon>
        <taxon>Alicyclobacillus</taxon>
    </lineage>
</organism>
<feature type="domain" description="HTH asnC-type" evidence="4">
    <location>
        <begin position="4"/>
        <end position="65"/>
    </location>
</feature>
<dbReference type="PANTHER" id="PTHR30154:SF53">
    <property type="entry name" value="HTH-TYPE TRANSCRIPTIONAL REGULATOR LRPC"/>
    <property type="match status" value="1"/>
</dbReference>
<dbReference type="InterPro" id="IPR036390">
    <property type="entry name" value="WH_DNA-bd_sf"/>
</dbReference>
<gene>
    <name evidence="5" type="ORF">IW967_05625</name>
</gene>
<dbReference type="InterPro" id="IPR000485">
    <property type="entry name" value="AsnC-type_HTH_dom"/>
</dbReference>
<evidence type="ECO:0000313" key="6">
    <source>
        <dbReference type="Proteomes" id="UP000642910"/>
    </source>
</evidence>
<keyword evidence="6" id="KW-1185">Reference proteome</keyword>
<dbReference type="PANTHER" id="PTHR30154">
    <property type="entry name" value="LEUCINE-RESPONSIVE REGULATORY PROTEIN"/>
    <property type="match status" value="1"/>
</dbReference>
<accession>A0ABS0F246</accession>
<dbReference type="Proteomes" id="UP000642910">
    <property type="component" value="Unassembled WGS sequence"/>
</dbReference>
<dbReference type="InterPro" id="IPR036388">
    <property type="entry name" value="WH-like_DNA-bd_sf"/>
</dbReference>
<dbReference type="SMART" id="SM00344">
    <property type="entry name" value="HTH_ASNC"/>
    <property type="match status" value="1"/>
</dbReference>
<evidence type="ECO:0000256" key="3">
    <source>
        <dbReference type="ARBA" id="ARBA00023163"/>
    </source>
</evidence>
<dbReference type="InterPro" id="IPR011008">
    <property type="entry name" value="Dimeric_a/b-barrel"/>
</dbReference>
<dbReference type="PROSITE" id="PS50956">
    <property type="entry name" value="HTH_ASNC_2"/>
    <property type="match status" value="1"/>
</dbReference>
<dbReference type="CDD" id="cd00090">
    <property type="entry name" value="HTH_ARSR"/>
    <property type="match status" value="1"/>
</dbReference>
<dbReference type="InterPro" id="IPR019887">
    <property type="entry name" value="Tscrpt_reg_AsnC/Lrp_C"/>
</dbReference>
<dbReference type="RefSeq" id="WP_195867352.1">
    <property type="nucleotide sequence ID" value="NZ_JADPKZ010000035.1"/>
</dbReference>
<dbReference type="Pfam" id="PF01037">
    <property type="entry name" value="AsnC_trans_reg"/>
    <property type="match status" value="1"/>
</dbReference>